<dbReference type="GO" id="GO:0022857">
    <property type="term" value="F:transmembrane transporter activity"/>
    <property type="evidence" value="ECO:0007669"/>
    <property type="project" value="InterPro"/>
</dbReference>
<dbReference type="RefSeq" id="WP_058895576.1">
    <property type="nucleotide sequence ID" value="NZ_CP024996.1"/>
</dbReference>
<evidence type="ECO:0000256" key="4">
    <source>
        <dbReference type="ARBA" id="ARBA00022989"/>
    </source>
</evidence>
<gene>
    <name evidence="7" type="ORF">RC54_12910</name>
</gene>
<keyword evidence="3 6" id="KW-0812">Transmembrane</keyword>
<evidence type="ECO:0000313" key="8">
    <source>
        <dbReference type="Proteomes" id="UP000269199"/>
    </source>
</evidence>
<evidence type="ECO:0000256" key="2">
    <source>
        <dbReference type="ARBA" id="ARBA00022475"/>
    </source>
</evidence>
<evidence type="ECO:0000256" key="5">
    <source>
        <dbReference type="ARBA" id="ARBA00023136"/>
    </source>
</evidence>
<proteinExistence type="predicted"/>
<accession>A0AAD0UD20</accession>
<dbReference type="Pfam" id="PF02653">
    <property type="entry name" value="BPD_transp_2"/>
    <property type="match status" value="1"/>
</dbReference>
<feature type="transmembrane region" description="Helical" evidence="6">
    <location>
        <begin position="218"/>
        <end position="240"/>
    </location>
</feature>
<dbReference type="GO" id="GO:0005886">
    <property type="term" value="C:plasma membrane"/>
    <property type="evidence" value="ECO:0007669"/>
    <property type="project" value="UniProtKB-SubCell"/>
</dbReference>
<feature type="transmembrane region" description="Helical" evidence="6">
    <location>
        <begin position="45"/>
        <end position="68"/>
    </location>
</feature>
<protein>
    <submittedName>
        <fullName evidence="7">ABC transporter permease</fullName>
    </submittedName>
</protein>
<keyword evidence="5 6" id="KW-0472">Membrane</keyword>
<evidence type="ECO:0000256" key="6">
    <source>
        <dbReference type="SAM" id="Phobius"/>
    </source>
</evidence>
<feature type="transmembrane region" description="Helical" evidence="6">
    <location>
        <begin position="106"/>
        <end position="125"/>
    </location>
</feature>
<dbReference type="PANTHER" id="PTHR43370:SF2">
    <property type="entry name" value="ABC TRANSPORTER PERMEASE PROTEIN"/>
    <property type="match status" value="1"/>
</dbReference>
<dbReference type="Proteomes" id="UP000269199">
    <property type="component" value="Chromosome"/>
</dbReference>
<dbReference type="InterPro" id="IPR001851">
    <property type="entry name" value="ABC_transp_permease"/>
</dbReference>
<dbReference type="EMBL" id="CP024996">
    <property type="protein sequence ID" value="AYR24669.1"/>
    <property type="molecule type" value="Genomic_DNA"/>
</dbReference>
<comment type="subcellular location">
    <subcellularLocation>
        <location evidence="1">Cell membrane</location>
        <topology evidence="1">Multi-pass membrane protein</topology>
    </subcellularLocation>
</comment>
<organism evidence="7 8">
    <name type="scientific">Herbaspirillum rubrisubalbicans</name>
    <dbReference type="NCBI Taxonomy" id="80842"/>
    <lineage>
        <taxon>Bacteria</taxon>
        <taxon>Pseudomonadati</taxon>
        <taxon>Pseudomonadota</taxon>
        <taxon>Betaproteobacteria</taxon>
        <taxon>Burkholderiales</taxon>
        <taxon>Oxalobacteraceae</taxon>
        <taxon>Herbaspirillum</taxon>
    </lineage>
</organism>
<evidence type="ECO:0000256" key="1">
    <source>
        <dbReference type="ARBA" id="ARBA00004651"/>
    </source>
</evidence>
<name>A0AAD0UD20_9BURK</name>
<reference evidence="7 8" key="1">
    <citation type="submission" date="2017-11" db="EMBL/GenBank/DDBJ databases">
        <title>Complete genome sequence of Herbaspirillum rubrisubalbicans DSM 11543.</title>
        <authorList>
            <person name="Chen M."/>
            <person name="An Q."/>
        </authorList>
    </citation>
    <scope>NUCLEOTIDE SEQUENCE [LARGE SCALE GENOMIC DNA]</scope>
    <source>
        <strain evidence="7 8">DSM 11543</strain>
    </source>
</reference>
<evidence type="ECO:0000313" key="7">
    <source>
        <dbReference type="EMBL" id="AYR24669.1"/>
    </source>
</evidence>
<dbReference type="PANTHER" id="PTHR43370">
    <property type="entry name" value="SUGAR ABC TRANSPORTER INTEGRAL MEMBRANE PROTEIN-RELATED"/>
    <property type="match status" value="1"/>
</dbReference>
<dbReference type="CDD" id="cd06580">
    <property type="entry name" value="TM_PBP1_transp_TpRbsC_like"/>
    <property type="match status" value="1"/>
</dbReference>
<dbReference type="AlphaFoldDB" id="A0AAD0UD20"/>
<feature type="transmembrane region" description="Helical" evidence="6">
    <location>
        <begin position="295"/>
        <end position="313"/>
    </location>
</feature>
<feature type="transmembrane region" description="Helical" evidence="6">
    <location>
        <begin position="75"/>
        <end position="100"/>
    </location>
</feature>
<keyword evidence="2" id="KW-1003">Cell membrane</keyword>
<keyword evidence="4 6" id="KW-1133">Transmembrane helix</keyword>
<feature type="transmembrane region" description="Helical" evidence="6">
    <location>
        <begin position="252"/>
        <end position="275"/>
    </location>
</feature>
<sequence length="323" mass="33394">MGHESWAWSMAAVALLPAVLRASTPILLTALGGLLSDLAGCINVGLEGLMLVAAFFAVMGSVLAAYCLPGLPPVWHAWLGALAGVLAAMLLALLLAVFHLEWGADLIVAGIALNVLAAGLTVFLLSTLVGDKGSTAGLDTPVLPALHLPGLQSWPQLDLLLNGEHGRGHHLLLWTALLAIPVLRLLLHHTRTGVWLCASGEHPQAAAEAGIPVKRMRYLALLLSGLLAGLGGVYLSMGYLSLFQADMTAGRGFLALAAVFVGARSLTGTVVASLLFGASAVLSTRLGAAGMAPQLLYMLPPAVTLLALVAAGTRKRGRTRRST</sequence>
<evidence type="ECO:0000256" key="3">
    <source>
        <dbReference type="ARBA" id="ARBA00022692"/>
    </source>
</evidence>